<dbReference type="AlphaFoldDB" id="A0A1H8Y0V6"/>
<organism evidence="2 3">
    <name type="scientific">Propionispora vibrioides</name>
    <dbReference type="NCBI Taxonomy" id="112903"/>
    <lineage>
        <taxon>Bacteria</taxon>
        <taxon>Bacillati</taxon>
        <taxon>Bacillota</taxon>
        <taxon>Negativicutes</taxon>
        <taxon>Selenomonadales</taxon>
        <taxon>Sporomusaceae</taxon>
        <taxon>Propionispora</taxon>
    </lineage>
</organism>
<feature type="transmembrane region" description="Helical" evidence="1">
    <location>
        <begin position="37"/>
        <end position="56"/>
    </location>
</feature>
<evidence type="ECO:0000313" key="3">
    <source>
        <dbReference type="Proteomes" id="UP000198847"/>
    </source>
</evidence>
<name>A0A1H8Y0V6_9FIRM</name>
<protein>
    <submittedName>
        <fullName evidence="2">Uncharacterized protein</fullName>
    </submittedName>
</protein>
<evidence type="ECO:0000256" key="1">
    <source>
        <dbReference type="SAM" id="Phobius"/>
    </source>
</evidence>
<keyword evidence="1" id="KW-0812">Transmembrane</keyword>
<keyword evidence="1" id="KW-0472">Membrane</keyword>
<keyword evidence="1" id="KW-1133">Transmembrane helix</keyword>
<dbReference type="RefSeq" id="WP_177173686.1">
    <property type="nucleotide sequence ID" value="NZ_FODY01000034.1"/>
</dbReference>
<dbReference type="Proteomes" id="UP000198847">
    <property type="component" value="Unassembled WGS sequence"/>
</dbReference>
<dbReference type="EMBL" id="FODY01000034">
    <property type="protein sequence ID" value="SEP45188.1"/>
    <property type="molecule type" value="Genomic_DNA"/>
</dbReference>
<proteinExistence type="predicted"/>
<sequence length="57" mass="6236">MTNWLVRIGNWFLGKAEEVEQLDSAMKAIVNQQTKRAFYLGAGAGIVVTAGLVWLLG</sequence>
<gene>
    <name evidence="2" type="ORF">SAMN04490178_13437</name>
</gene>
<accession>A0A1H8Y0V6</accession>
<evidence type="ECO:0000313" key="2">
    <source>
        <dbReference type="EMBL" id="SEP45188.1"/>
    </source>
</evidence>
<dbReference type="STRING" id="112903.SAMN04490178_13437"/>
<keyword evidence="3" id="KW-1185">Reference proteome</keyword>
<reference evidence="2 3" key="1">
    <citation type="submission" date="2016-10" db="EMBL/GenBank/DDBJ databases">
        <authorList>
            <person name="de Groot N.N."/>
        </authorList>
    </citation>
    <scope>NUCLEOTIDE SEQUENCE [LARGE SCALE GENOMIC DNA]</scope>
    <source>
        <strain evidence="2 3">DSM 13305</strain>
    </source>
</reference>